<evidence type="ECO:0000256" key="1">
    <source>
        <dbReference type="ARBA" id="ARBA00007754"/>
    </source>
</evidence>
<accession>A0A6A4I6C0</accession>
<evidence type="ECO:0000256" key="2">
    <source>
        <dbReference type="ARBA" id="ARBA00022801"/>
    </source>
</evidence>
<keyword evidence="2 4" id="KW-0378">Hydrolase</keyword>
<evidence type="ECO:0000259" key="5">
    <source>
        <dbReference type="PROSITE" id="PS51764"/>
    </source>
</evidence>
<comment type="similarity">
    <text evidence="1 4">Belongs to the glycosyl hydrolase 26 family.</text>
</comment>
<evidence type="ECO:0000313" key="7">
    <source>
        <dbReference type="Proteomes" id="UP000799118"/>
    </source>
</evidence>
<dbReference type="InterPro" id="IPR022790">
    <property type="entry name" value="GH26_dom"/>
</dbReference>
<name>A0A6A4I6C0_9AGAR</name>
<dbReference type="InterPro" id="IPR000805">
    <property type="entry name" value="Glyco_hydro_26"/>
</dbReference>
<dbReference type="AlphaFoldDB" id="A0A6A4I6C0"/>
<dbReference type="PROSITE" id="PS51764">
    <property type="entry name" value="GH26"/>
    <property type="match status" value="1"/>
</dbReference>
<dbReference type="InterPro" id="IPR017853">
    <property type="entry name" value="GH"/>
</dbReference>
<dbReference type="Proteomes" id="UP000799118">
    <property type="component" value="Unassembled WGS sequence"/>
</dbReference>
<proteinExistence type="inferred from homology"/>
<dbReference type="EMBL" id="ML769412">
    <property type="protein sequence ID" value="KAE9404968.1"/>
    <property type="molecule type" value="Genomic_DNA"/>
</dbReference>
<feature type="active site" description="Proton donor" evidence="4">
    <location>
        <position position="66"/>
    </location>
</feature>
<dbReference type="PANTHER" id="PTHR40079">
    <property type="entry name" value="MANNAN ENDO-1,4-BETA-MANNOSIDASE E-RELATED"/>
    <property type="match status" value="1"/>
</dbReference>
<evidence type="ECO:0000256" key="3">
    <source>
        <dbReference type="ARBA" id="ARBA00023295"/>
    </source>
</evidence>
<dbReference type="OrthoDB" id="428177at2759"/>
<gene>
    <name evidence="6" type="ORF">BT96DRAFT_386102</name>
</gene>
<reference evidence="6" key="1">
    <citation type="journal article" date="2019" name="Environ. Microbiol.">
        <title>Fungal ecological strategies reflected in gene transcription - a case study of two litter decomposers.</title>
        <authorList>
            <person name="Barbi F."/>
            <person name="Kohler A."/>
            <person name="Barry K."/>
            <person name="Baskaran P."/>
            <person name="Daum C."/>
            <person name="Fauchery L."/>
            <person name="Ihrmark K."/>
            <person name="Kuo A."/>
            <person name="LaButti K."/>
            <person name="Lipzen A."/>
            <person name="Morin E."/>
            <person name="Grigoriev I.V."/>
            <person name="Henrissat B."/>
            <person name="Lindahl B."/>
            <person name="Martin F."/>
        </authorList>
    </citation>
    <scope>NUCLEOTIDE SEQUENCE</scope>
    <source>
        <strain evidence="6">JB14</strain>
    </source>
</reference>
<evidence type="ECO:0000256" key="4">
    <source>
        <dbReference type="PROSITE-ProRule" id="PRU01100"/>
    </source>
</evidence>
<feature type="active site" description="Nucleophile" evidence="4">
    <location>
        <position position="163"/>
    </location>
</feature>
<keyword evidence="3 4" id="KW-0326">Glycosidase</keyword>
<dbReference type="GO" id="GO:0016985">
    <property type="term" value="F:mannan endo-1,4-beta-mannosidase activity"/>
    <property type="evidence" value="ECO:0007669"/>
    <property type="project" value="InterPro"/>
</dbReference>
<organism evidence="6 7">
    <name type="scientific">Gymnopus androsaceus JB14</name>
    <dbReference type="NCBI Taxonomy" id="1447944"/>
    <lineage>
        <taxon>Eukaryota</taxon>
        <taxon>Fungi</taxon>
        <taxon>Dikarya</taxon>
        <taxon>Basidiomycota</taxon>
        <taxon>Agaricomycotina</taxon>
        <taxon>Agaricomycetes</taxon>
        <taxon>Agaricomycetidae</taxon>
        <taxon>Agaricales</taxon>
        <taxon>Marasmiineae</taxon>
        <taxon>Omphalotaceae</taxon>
        <taxon>Gymnopus</taxon>
    </lineage>
</organism>
<sequence>MVGMLRLQDLLGTVRSCLVKSKILSIPKPFSLDTSEIDSNVAAQVASVLKDFTDEGVEVWLRFAREVKYYISSGTYSGNVQSYQKARATIAAAVKDNPMIKMFWCPNWADASSLAEWFPTDPSTVDIVGMDAYPQSQQTFDQVYGGFYDAFATKYNKPFAIGETGPGVGDDTLKEYWLKQIAEADVQTYHIFISS</sequence>
<dbReference type="Gene3D" id="3.20.20.80">
    <property type="entry name" value="Glycosidases"/>
    <property type="match status" value="1"/>
</dbReference>
<dbReference type="SUPFAM" id="SSF51445">
    <property type="entry name" value="(Trans)glycosidases"/>
    <property type="match status" value="1"/>
</dbReference>
<feature type="domain" description="GH26" evidence="5">
    <location>
        <begin position="1"/>
        <end position="195"/>
    </location>
</feature>
<evidence type="ECO:0000313" key="6">
    <source>
        <dbReference type="EMBL" id="KAE9404968.1"/>
    </source>
</evidence>
<dbReference type="PANTHER" id="PTHR40079:SF6">
    <property type="entry name" value="GH26 DOMAIN-CONTAINING PROTEIN"/>
    <property type="match status" value="1"/>
</dbReference>
<protein>
    <recommendedName>
        <fullName evidence="5">GH26 domain-containing protein</fullName>
    </recommendedName>
</protein>
<dbReference type="GO" id="GO:0006080">
    <property type="term" value="P:substituted mannan metabolic process"/>
    <property type="evidence" value="ECO:0007669"/>
    <property type="project" value="InterPro"/>
</dbReference>
<keyword evidence="7" id="KW-1185">Reference proteome</keyword>